<dbReference type="PROSITE" id="PS50404">
    <property type="entry name" value="GST_NTER"/>
    <property type="match status" value="1"/>
</dbReference>
<dbReference type="GeneID" id="9062028"/>
<dbReference type="PANTHER" id="PTHR11571:SF252">
    <property type="entry name" value="GLUTATHIONE S-TRANSFERASE"/>
    <property type="match status" value="1"/>
</dbReference>
<dbReference type="SFLD" id="SFLDG00363">
    <property type="entry name" value="AMPS_(cytGST):_Alpha-__Mu-__Pi"/>
    <property type="match status" value="1"/>
</dbReference>
<dbReference type="GO" id="GO:0004364">
    <property type="term" value="F:glutathione transferase activity"/>
    <property type="evidence" value="ECO:0007669"/>
    <property type="project" value="TreeGrafter"/>
</dbReference>
<evidence type="ECO:0000313" key="3">
    <source>
        <dbReference type="EMBL" id="EER15145.1"/>
    </source>
</evidence>
<dbReference type="EMBL" id="GG673688">
    <property type="protein sequence ID" value="EER15145.1"/>
    <property type="molecule type" value="Genomic_DNA"/>
</dbReference>
<dbReference type="CDD" id="cd03039">
    <property type="entry name" value="GST_N_Sigma_like"/>
    <property type="match status" value="1"/>
</dbReference>
<gene>
    <name evidence="3" type="ORF">Pmar_PMAR023471</name>
</gene>
<dbReference type="SFLD" id="SFLDS00019">
    <property type="entry name" value="Glutathione_Transferase_(cytos"/>
    <property type="match status" value="1"/>
</dbReference>
<dbReference type="OrthoDB" id="422574at2759"/>
<dbReference type="InParanoid" id="C5KKN3"/>
<dbReference type="PANTHER" id="PTHR11571">
    <property type="entry name" value="GLUTATHIONE S-TRANSFERASE"/>
    <property type="match status" value="1"/>
</dbReference>
<keyword evidence="4" id="KW-1185">Reference proteome</keyword>
<sequence>MSSNLLKLHYFDLAARAEPVRLSFAIQGIPFIDHRISMEDWKKSLKPTHVFPLDQLPVLEFPDGKMATQSHAILRYVATLRPSYGLYPTDPIQRLGIDQLLDTFADIREKTRVVKVMSDGPAKEAAKSELSRTTYPFYFDRVERMIGDNKYSVGDHLTISDLEIDSILYFIFNIANLGAQPSILKPYEKLQRIQALVAANPAVKLWRENREVKPLPTVAESFAH</sequence>
<dbReference type="CDD" id="cd03192">
    <property type="entry name" value="GST_C_Sigma_like"/>
    <property type="match status" value="1"/>
</dbReference>
<name>C5KKN3_PERM5</name>
<dbReference type="RefSeq" id="XP_002783349.1">
    <property type="nucleotide sequence ID" value="XM_002783303.1"/>
</dbReference>
<dbReference type="Proteomes" id="UP000007800">
    <property type="component" value="Unassembled WGS sequence"/>
</dbReference>
<dbReference type="InterPro" id="IPR004046">
    <property type="entry name" value="GST_C"/>
</dbReference>
<dbReference type="SUPFAM" id="SSF47616">
    <property type="entry name" value="GST C-terminal domain-like"/>
    <property type="match status" value="1"/>
</dbReference>
<dbReference type="GO" id="GO:0006749">
    <property type="term" value="P:glutathione metabolic process"/>
    <property type="evidence" value="ECO:0007669"/>
    <property type="project" value="TreeGrafter"/>
</dbReference>
<accession>C5KKN3</accession>
<evidence type="ECO:0000259" key="1">
    <source>
        <dbReference type="PROSITE" id="PS50404"/>
    </source>
</evidence>
<protein>
    <submittedName>
        <fullName evidence="3">Glutathione S-transferase, putative</fullName>
    </submittedName>
</protein>
<dbReference type="Pfam" id="PF14497">
    <property type="entry name" value="GST_C_3"/>
    <property type="match status" value="1"/>
</dbReference>
<proteinExistence type="predicted"/>
<dbReference type="InterPro" id="IPR004045">
    <property type="entry name" value="Glutathione_S-Trfase_N"/>
</dbReference>
<organism evidence="4">
    <name type="scientific">Perkinsus marinus (strain ATCC 50983 / TXsc)</name>
    <dbReference type="NCBI Taxonomy" id="423536"/>
    <lineage>
        <taxon>Eukaryota</taxon>
        <taxon>Sar</taxon>
        <taxon>Alveolata</taxon>
        <taxon>Perkinsozoa</taxon>
        <taxon>Perkinsea</taxon>
        <taxon>Perkinsida</taxon>
        <taxon>Perkinsidae</taxon>
        <taxon>Perkinsus</taxon>
    </lineage>
</organism>
<reference evidence="3 4" key="1">
    <citation type="submission" date="2008-07" db="EMBL/GenBank/DDBJ databases">
        <authorList>
            <person name="El-Sayed N."/>
            <person name="Caler E."/>
            <person name="Inman J."/>
            <person name="Amedeo P."/>
            <person name="Hass B."/>
            <person name="Wortman J."/>
        </authorList>
    </citation>
    <scope>NUCLEOTIDE SEQUENCE [LARGE SCALE GENOMIC DNA]</scope>
    <source>
        <strain evidence="4">ATCC 50983 / TXsc</strain>
    </source>
</reference>
<dbReference type="Gene3D" id="1.20.1050.10">
    <property type="match status" value="1"/>
</dbReference>
<keyword evidence="3" id="KW-0808">Transferase</keyword>
<feature type="domain" description="GST C-terminal" evidence="2">
    <location>
        <begin position="90"/>
        <end position="215"/>
    </location>
</feature>
<dbReference type="Gene3D" id="3.40.30.10">
    <property type="entry name" value="Glutaredoxin"/>
    <property type="match status" value="1"/>
</dbReference>
<dbReference type="OMA" id="CEMIDET"/>
<dbReference type="InterPro" id="IPR036249">
    <property type="entry name" value="Thioredoxin-like_sf"/>
</dbReference>
<dbReference type="Pfam" id="PF13409">
    <property type="entry name" value="GST_N_2"/>
    <property type="match status" value="1"/>
</dbReference>
<dbReference type="PROSITE" id="PS50405">
    <property type="entry name" value="GST_CTER"/>
    <property type="match status" value="1"/>
</dbReference>
<dbReference type="AlphaFoldDB" id="C5KKN3"/>
<evidence type="ECO:0000259" key="2">
    <source>
        <dbReference type="PROSITE" id="PS50405"/>
    </source>
</evidence>
<feature type="domain" description="GST N-terminal" evidence="1">
    <location>
        <begin position="4"/>
        <end position="85"/>
    </location>
</feature>
<evidence type="ECO:0000313" key="4">
    <source>
        <dbReference type="Proteomes" id="UP000007800"/>
    </source>
</evidence>
<dbReference type="InterPro" id="IPR040079">
    <property type="entry name" value="Glutathione_S-Trfase"/>
</dbReference>
<dbReference type="SFLD" id="SFLDG01205">
    <property type="entry name" value="AMPS.1"/>
    <property type="match status" value="1"/>
</dbReference>
<dbReference type="InterPro" id="IPR010987">
    <property type="entry name" value="Glutathione-S-Trfase_C-like"/>
</dbReference>
<dbReference type="SUPFAM" id="SSF52833">
    <property type="entry name" value="Thioredoxin-like"/>
    <property type="match status" value="1"/>
</dbReference>
<dbReference type="InterPro" id="IPR036282">
    <property type="entry name" value="Glutathione-S-Trfase_C_sf"/>
</dbReference>
<dbReference type="InterPro" id="IPR050213">
    <property type="entry name" value="GST_superfamily"/>
</dbReference>